<dbReference type="EMBL" id="WSZM01000504">
    <property type="protein sequence ID" value="KAF4032201.1"/>
    <property type="molecule type" value="Genomic_DNA"/>
</dbReference>
<evidence type="ECO:0000256" key="1">
    <source>
        <dbReference type="SAM" id="MobiDB-lite"/>
    </source>
</evidence>
<protein>
    <recommendedName>
        <fullName evidence="4">Myb-like domain-containing protein</fullName>
    </recommendedName>
</protein>
<dbReference type="PANTHER" id="PTHR37558:SF1">
    <property type="entry name" value="HTH CENPB-TYPE DOMAIN-CONTAINING PROTEIN"/>
    <property type="match status" value="1"/>
</dbReference>
<keyword evidence="3" id="KW-1185">Reference proteome</keyword>
<organism evidence="2 3">
    <name type="scientific">Phytophthora infestans</name>
    <name type="common">Potato late blight agent</name>
    <name type="synonym">Botrytis infestans</name>
    <dbReference type="NCBI Taxonomy" id="4787"/>
    <lineage>
        <taxon>Eukaryota</taxon>
        <taxon>Sar</taxon>
        <taxon>Stramenopiles</taxon>
        <taxon>Oomycota</taxon>
        <taxon>Peronosporomycetes</taxon>
        <taxon>Peronosporales</taxon>
        <taxon>Peronosporaceae</taxon>
        <taxon>Phytophthora</taxon>
    </lineage>
</organism>
<accession>A0A833T1R5</accession>
<feature type="region of interest" description="Disordered" evidence="1">
    <location>
        <begin position="149"/>
        <end position="208"/>
    </location>
</feature>
<dbReference type="AlphaFoldDB" id="A0A833T1R5"/>
<reference evidence="2" key="1">
    <citation type="submission" date="2020-04" db="EMBL/GenBank/DDBJ databases">
        <title>Hybrid Assembly of Korean Phytophthora infestans isolates.</title>
        <authorList>
            <person name="Prokchorchik M."/>
            <person name="Lee Y."/>
            <person name="Seo J."/>
            <person name="Cho J.-H."/>
            <person name="Park Y.-E."/>
            <person name="Jang D.-C."/>
            <person name="Im J.-S."/>
            <person name="Choi J.-G."/>
            <person name="Park H.-J."/>
            <person name="Lee G.-B."/>
            <person name="Lee Y.-G."/>
            <person name="Hong S.-Y."/>
            <person name="Cho K."/>
            <person name="Sohn K.H."/>
        </authorList>
    </citation>
    <scope>NUCLEOTIDE SEQUENCE</scope>
    <source>
        <strain evidence="2">KR_1_A1</strain>
    </source>
</reference>
<feature type="compositionally biased region" description="Polar residues" evidence="1">
    <location>
        <begin position="177"/>
        <end position="200"/>
    </location>
</feature>
<comment type="caution">
    <text evidence="2">The sequence shown here is derived from an EMBL/GenBank/DDBJ whole genome shotgun (WGS) entry which is preliminary data.</text>
</comment>
<proteinExistence type="predicted"/>
<gene>
    <name evidence="2" type="ORF">GN244_ATG15887</name>
</gene>
<evidence type="ECO:0000313" key="2">
    <source>
        <dbReference type="EMBL" id="KAF4032201.1"/>
    </source>
</evidence>
<sequence length="277" mass="31010">MEAGASTLTDEALEATYKDCAPGGDVADTDRADGAPGDAADDSAQKKRKKAFRFLPSSDVILLKEVIKHTPWAAGHGKTEAAWGKVASGMKAALPLCTADGKACRRRFYTLMEVFKREELESLRALGTTEDYEEREQLLTDCFELTEGHAQQKADKTEKEKRDAERREAASADIVRSTMQGMRSKRYLSSDTELATPPSTKKTKRSSTDALLGFLEDRASSRNNRHSLKERQLQIDERRLALEEQRQQQDKDKTDRMLAMMSSQMGLMVQLIEKISK</sequence>
<dbReference type="PANTHER" id="PTHR37558">
    <property type="entry name" value="HTH CENPB-TYPE DOMAIN-CONTAINING PROTEIN"/>
    <property type="match status" value="1"/>
</dbReference>
<feature type="region of interest" description="Disordered" evidence="1">
    <location>
        <begin position="19"/>
        <end position="44"/>
    </location>
</feature>
<dbReference type="Proteomes" id="UP000602510">
    <property type="component" value="Unassembled WGS sequence"/>
</dbReference>
<evidence type="ECO:0000313" key="3">
    <source>
        <dbReference type="Proteomes" id="UP000602510"/>
    </source>
</evidence>
<feature type="compositionally biased region" description="Basic and acidic residues" evidence="1">
    <location>
        <begin position="149"/>
        <end position="170"/>
    </location>
</feature>
<evidence type="ECO:0008006" key="4">
    <source>
        <dbReference type="Google" id="ProtNLM"/>
    </source>
</evidence>
<name>A0A833T1R5_PHYIN</name>